<name>A0A392PY81_9FABA</name>
<feature type="compositionally biased region" description="Polar residues" evidence="1">
    <location>
        <begin position="96"/>
        <end position="109"/>
    </location>
</feature>
<proteinExistence type="predicted"/>
<comment type="caution">
    <text evidence="2">The sequence shown here is derived from an EMBL/GenBank/DDBJ whole genome shotgun (WGS) entry which is preliminary data.</text>
</comment>
<sequence>MGHTENRCEVRYSMESDDGRREWSGDIRANPRRQGGRQTSRWLREERGGGDGSSGDARRNQGVSMAEDTVSHTHADVEASSHNQPHHNNDTLIAKSVSNYLQGQPTIST</sequence>
<protein>
    <submittedName>
        <fullName evidence="2">Uncharacterized protein</fullName>
    </submittedName>
</protein>
<evidence type="ECO:0000256" key="1">
    <source>
        <dbReference type="SAM" id="MobiDB-lite"/>
    </source>
</evidence>
<feature type="compositionally biased region" description="Basic and acidic residues" evidence="1">
    <location>
        <begin position="69"/>
        <end position="79"/>
    </location>
</feature>
<accession>A0A392PY81</accession>
<evidence type="ECO:0000313" key="3">
    <source>
        <dbReference type="Proteomes" id="UP000265520"/>
    </source>
</evidence>
<keyword evidence="3" id="KW-1185">Reference proteome</keyword>
<feature type="compositionally biased region" description="Basic and acidic residues" evidence="1">
    <location>
        <begin position="1"/>
        <end position="25"/>
    </location>
</feature>
<feature type="non-terminal residue" evidence="2">
    <location>
        <position position="109"/>
    </location>
</feature>
<dbReference type="Proteomes" id="UP000265520">
    <property type="component" value="Unassembled WGS sequence"/>
</dbReference>
<organism evidence="2 3">
    <name type="scientific">Trifolium medium</name>
    <dbReference type="NCBI Taxonomy" id="97028"/>
    <lineage>
        <taxon>Eukaryota</taxon>
        <taxon>Viridiplantae</taxon>
        <taxon>Streptophyta</taxon>
        <taxon>Embryophyta</taxon>
        <taxon>Tracheophyta</taxon>
        <taxon>Spermatophyta</taxon>
        <taxon>Magnoliopsida</taxon>
        <taxon>eudicotyledons</taxon>
        <taxon>Gunneridae</taxon>
        <taxon>Pentapetalae</taxon>
        <taxon>rosids</taxon>
        <taxon>fabids</taxon>
        <taxon>Fabales</taxon>
        <taxon>Fabaceae</taxon>
        <taxon>Papilionoideae</taxon>
        <taxon>50 kb inversion clade</taxon>
        <taxon>NPAAA clade</taxon>
        <taxon>Hologalegina</taxon>
        <taxon>IRL clade</taxon>
        <taxon>Trifolieae</taxon>
        <taxon>Trifolium</taxon>
    </lineage>
</organism>
<evidence type="ECO:0000313" key="2">
    <source>
        <dbReference type="EMBL" id="MCI16276.1"/>
    </source>
</evidence>
<reference evidence="2 3" key="1">
    <citation type="journal article" date="2018" name="Front. Plant Sci.">
        <title>Red Clover (Trifolium pratense) and Zigzag Clover (T. medium) - A Picture of Genomic Similarities and Differences.</title>
        <authorList>
            <person name="Dluhosova J."/>
            <person name="Istvanek J."/>
            <person name="Nedelnik J."/>
            <person name="Repkova J."/>
        </authorList>
    </citation>
    <scope>NUCLEOTIDE SEQUENCE [LARGE SCALE GENOMIC DNA]</scope>
    <source>
        <strain evidence="3">cv. 10/8</strain>
        <tissue evidence="2">Leaf</tissue>
    </source>
</reference>
<dbReference type="AlphaFoldDB" id="A0A392PY81"/>
<dbReference type="EMBL" id="LXQA010100119">
    <property type="protein sequence ID" value="MCI16276.1"/>
    <property type="molecule type" value="Genomic_DNA"/>
</dbReference>
<feature type="region of interest" description="Disordered" evidence="1">
    <location>
        <begin position="1"/>
        <end position="109"/>
    </location>
</feature>